<evidence type="ECO:0000256" key="2">
    <source>
        <dbReference type="SAM" id="Phobius"/>
    </source>
</evidence>
<keyword evidence="2" id="KW-1133">Transmembrane helix</keyword>
<evidence type="ECO:0000313" key="4">
    <source>
        <dbReference type="Proteomes" id="UP000799770"/>
    </source>
</evidence>
<feature type="transmembrane region" description="Helical" evidence="2">
    <location>
        <begin position="310"/>
        <end position="330"/>
    </location>
</feature>
<feature type="region of interest" description="Disordered" evidence="1">
    <location>
        <begin position="116"/>
        <end position="138"/>
    </location>
</feature>
<feature type="compositionally biased region" description="Basic residues" evidence="1">
    <location>
        <begin position="116"/>
        <end position="125"/>
    </location>
</feature>
<feature type="transmembrane region" description="Helical" evidence="2">
    <location>
        <begin position="521"/>
        <end position="541"/>
    </location>
</feature>
<feature type="transmembrane region" description="Helical" evidence="2">
    <location>
        <begin position="336"/>
        <end position="356"/>
    </location>
</feature>
<feature type="transmembrane region" description="Helical" evidence="2">
    <location>
        <begin position="553"/>
        <end position="574"/>
    </location>
</feature>
<dbReference type="AlphaFoldDB" id="A0A6A5YXP7"/>
<keyword evidence="2" id="KW-0472">Membrane</keyword>
<reference evidence="3" key="1">
    <citation type="journal article" date="2020" name="Stud. Mycol.">
        <title>101 Dothideomycetes genomes: a test case for predicting lifestyles and emergence of pathogens.</title>
        <authorList>
            <person name="Haridas S."/>
            <person name="Albert R."/>
            <person name="Binder M."/>
            <person name="Bloem J."/>
            <person name="Labutti K."/>
            <person name="Salamov A."/>
            <person name="Andreopoulos B."/>
            <person name="Baker S."/>
            <person name="Barry K."/>
            <person name="Bills G."/>
            <person name="Bluhm B."/>
            <person name="Cannon C."/>
            <person name="Castanera R."/>
            <person name="Culley D."/>
            <person name="Daum C."/>
            <person name="Ezra D."/>
            <person name="Gonzalez J."/>
            <person name="Henrissat B."/>
            <person name="Kuo A."/>
            <person name="Liang C."/>
            <person name="Lipzen A."/>
            <person name="Lutzoni F."/>
            <person name="Magnuson J."/>
            <person name="Mondo S."/>
            <person name="Nolan M."/>
            <person name="Ohm R."/>
            <person name="Pangilinan J."/>
            <person name="Park H.-J."/>
            <person name="Ramirez L."/>
            <person name="Alfaro M."/>
            <person name="Sun H."/>
            <person name="Tritt A."/>
            <person name="Yoshinaga Y."/>
            <person name="Zwiers L.-H."/>
            <person name="Turgeon B."/>
            <person name="Goodwin S."/>
            <person name="Spatafora J."/>
            <person name="Crous P."/>
            <person name="Grigoriev I."/>
        </authorList>
    </citation>
    <scope>NUCLEOTIDE SEQUENCE</scope>
    <source>
        <strain evidence="3">CBS 627.86</strain>
    </source>
</reference>
<proteinExistence type="predicted"/>
<gene>
    <name evidence="3" type="ORF">BDV96DRAFT_650490</name>
</gene>
<dbReference type="Proteomes" id="UP000799770">
    <property type="component" value="Unassembled WGS sequence"/>
</dbReference>
<protein>
    <submittedName>
        <fullName evidence="3">Uncharacterized protein</fullName>
    </submittedName>
</protein>
<evidence type="ECO:0000256" key="1">
    <source>
        <dbReference type="SAM" id="MobiDB-lite"/>
    </source>
</evidence>
<dbReference type="EMBL" id="ML977336">
    <property type="protein sequence ID" value="KAF2110878.1"/>
    <property type="molecule type" value="Genomic_DNA"/>
</dbReference>
<feature type="transmembrane region" description="Helical" evidence="2">
    <location>
        <begin position="194"/>
        <end position="218"/>
    </location>
</feature>
<accession>A0A6A5YXP7</accession>
<evidence type="ECO:0000313" key="3">
    <source>
        <dbReference type="EMBL" id="KAF2110878.1"/>
    </source>
</evidence>
<keyword evidence="4" id="KW-1185">Reference proteome</keyword>
<keyword evidence="2" id="KW-0812">Transmembrane</keyword>
<name>A0A6A5YXP7_9PLEO</name>
<organism evidence="3 4">
    <name type="scientific">Lophiotrema nucula</name>
    <dbReference type="NCBI Taxonomy" id="690887"/>
    <lineage>
        <taxon>Eukaryota</taxon>
        <taxon>Fungi</taxon>
        <taxon>Dikarya</taxon>
        <taxon>Ascomycota</taxon>
        <taxon>Pezizomycotina</taxon>
        <taxon>Dothideomycetes</taxon>
        <taxon>Pleosporomycetidae</taxon>
        <taxon>Pleosporales</taxon>
        <taxon>Lophiotremataceae</taxon>
        <taxon>Lophiotrema</taxon>
    </lineage>
</organism>
<dbReference type="OrthoDB" id="7464126at2759"/>
<sequence length="609" mass="67745">MEVTRVNCGSVHAELVDGAIVRSTVPNPVSQAFAVVLLRGHSEITVNECIEQVRHCEAFQSKLRLKACPEGAADMKWCLRVTSPIADEEAGKAIMTIISDVLDVDEDFCQLQRTSKRPIQHKRNQRPTFPRRGSSGWSMYSSLTGSTLFSRRNSSGRKLEESPSFVLPRPLNVTFLYTFSGVSEFSAGPATPKFWSFVIACISLLAMLTVQILCFWNMDWASAGPVMVIAGYIGLSTGVSAAAWLIYSSQDSISLIVRENRRDVEWRSGIIVAVKKPDSMDTSGTPFQQNESKSLNFEAVWLKPSTRKRLLASSLVTLFLTLSFVCHYLGLRSSRWWLAVSELVICLTAAVARTLIRSEPSRDKFELVDETSVDKRCFSTGLLDSTRPMRIGTEKRSGSLLDLRLYSLQRTECAPAKGELIAWQAAKILHQTPGLTESILALLDMHVTICKGDTLMERKLVITYAGGILTEEGLAFPNAQMCLAFPAYISDLAAPTPLLVRGLMRQPEWSIENEDLAKKNLPWLGGMYITTMDSLLSWWILAEDRNDMNDQHSNLHGSTMMISLAFFLAILSAYEDDVDLISGIEKLHQGCSKEEEDIAKNFVNFLQAA</sequence>
<feature type="transmembrane region" description="Helical" evidence="2">
    <location>
        <begin position="224"/>
        <end position="247"/>
    </location>
</feature>